<reference evidence="5 6" key="1">
    <citation type="journal article" date="2018" name="Sci. Rep.">
        <title>Characterisation of pathogen-specific regions and novel effector candidates in Fusarium oxysporum f. sp. cepae.</title>
        <authorList>
            <person name="Armitage A.D."/>
            <person name="Taylor A."/>
            <person name="Sobczyk M.K."/>
            <person name="Baxter L."/>
            <person name="Greenfield B.P."/>
            <person name="Bates H.J."/>
            <person name="Wilson F."/>
            <person name="Jackson A.C."/>
            <person name="Ott S."/>
            <person name="Harrison R.J."/>
            <person name="Clarkson J.P."/>
        </authorList>
    </citation>
    <scope>NUCLEOTIDE SEQUENCE [LARGE SCALE GENOMIC DNA]</scope>
    <source>
        <strain evidence="5 6">Fp_A8</strain>
    </source>
</reference>
<dbReference type="PROSITE" id="PS50082">
    <property type="entry name" value="WD_REPEATS_2"/>
    <property type="match status" value="2"/>
</dbReference>
<accession>A0A420SFU3</accession>
<keyword evidence="2" id="KW-0853">WD repeat</keyword>
<feature type="compositionally biased region" description="Basic and acidic residues" evidence="3">
    <location>
        <begin position="980"/>
        <end position="1000"/>
    </location>
</feature>
<dbReference type="InterPro" id="IPR001680">
    <property type="entry name" value="WD40_rpt"/>
</dbReference>
<dbReference type="InterPro" id="IPR056884">
    <property type="entry name" value="NPHP3-like_N"/>
</dbReference>
<protein>
    <recommendedName>
        <fullName evidence="4">NACHT domain-containing protein</fullName>
    </recommendedName>
</protein>
<dbReference type="SMART" id="SM00320">
    <property type="entry name" value="WD40"/>
    <property type="match status" value="3"/>
</dbReference>
<dbReference type="PROSITE" id="PS50294">
    <property type="entry name" value="WD_REPEATS_REGION"/>
    <property type="match status" value="1"/>
</dbReference>
<evidence type="ECO:0000256" key="3">
    <source>
        <dbReference type="SAM" id="MobiDB-lite"/>
    </source>
</evidence>
<evidence type="ECO:0000313" key="6">
    <source>
        <dbReference type="Proteomes" id="UP000283569"/>
    </source>
</evidence>
<dbReference type="InterPro" id="IPR015943">
    <property type="entry name" value="WD40/YVTN_repeat-like_dom_sf"/>
</dbReference>
<sequence>MADLFITDPRDDKARIKDAKGGLLNQSCAWLINHETFQDWYQDDSKRLLWLKGDPGKGKTMLMIGLIEELEGRLRAMGDKESCTKPILCYYFFEGTKSERSNATVMLRALMWLLVSQKNSLGKHLVGESGKTISKVISGPNAFTALSNVFQRILKDSNLPAVYILIDALDECNRGLEQVLSFINQSSSHPHVKWIVSGRNEDIIVSSLQPCATTKREAYGIDNYTCRLFLSLEDNEKAVSLQVDDYINQHMADIKVLRANDTLRQNVRDVLRDRSQGTFLWVHLAIKELKNAKDVLSKLENLPTGLGSLYKQIMDHLKGHPDSEDSLKILSTVILTFRPLHVLELWRLCGFPDEAGFDADVIKGFVRRCGSFLSLRENRVHVIHQSAKDYLNQVLFPQGKSICHADIAKASLETMTRVLKENVYDVPDAHGTPQYNLLIKEIPVPATNPLFPVRYLCSHWIAHLLKVDGIVFLRDGGFLHEFMKNCLIYWLEAVGLLGETMIVYQSLQRLEHALRTKTPNSSLQNLVSDINRFVGTFSWVISNAPLQLYVSARVFCPPKSLAYTVLKGQDPEWLISKPAVSDYWPPELATIEDCPGIFSPDGTLIGQIIQHTLYIRDSATAELMAVRDLRKPAEKVFDWIRNGKDSTLAFSFDNRLIAIVARTLDRGLFFGVIDAVFSPTNPIVMLDRPSTIQTLVFSPKGNYLACGCLDGTVQVWSTKSWQVVITYAHRDRVPAIDFSPDDSLIASASWDGTVSVRCTTSGSIVWTFEQRVAVPLLWHWVKRTRVLALAFSSDGKGLLSVSCSADVVRWDIRTGEPTKSSMLAGFDSFANLFALDEFDYGTFSYNGQLVALSCAGSTIVWNTVSAQLQLERKHVGDCSKLPSLSPLGKWLIVAGKIWEITTRPTDNMRAFIPTPMQITKDGLWIVYNYFVCTKSQIGKGNSSLSKGYNMVRRPLDLPDTAKICIRAIIRDVVELDHEAGAKTKQANEEDGDQMKTDKESTQGNSDESNDSDDYYDSDSDNPTEVERPASLVVCSGCDRDLTLARDILHTCIDCGGRRQFDDHCWNLLARGELNLEDKGLVCRREHSFMVLTMWDEDIAKRWTPEFVPGVDEENILLDDWKRELKQTYGCLSDEAPQFL</sequence>
<feature type="compositionally biased region" description="Acidic residues" evidence="3">
    <location>
        <begin position="1007"/>
        <end position="1023"/>
    </location>
</feature>
<dbReference type="SUPFAM" id="SSF50978">
    <property type="entry name" value="WD40 repeat-like"/>
    <property type="match status" value="1"/>
</dbReference>
<dbReference type="Proteomes" id="UP000283569">
    <property type="component" value="Unassembled WGS sequence"/>
</dbReference>
<feature type="repeat" description="WD" evidence="2">
    <location>
        <begin position="685"/>
        <end position="726"/>
    </location>
</feature>
<dbReference type="InterPro" id="IPR027417">
    <property type="entry name" value="P-loop_NTPase"/>
</dbReference>
<evidence type="ECO:0000256" key="2">
    <source>
        <dbReference type="PROSITE-ProRule" id="PRU00221"/>
    </source>
</evidence>
<dbReference type="EMBL" id="MRDB01000066">
    <property type="protein sequence ID" value="RKL28152.1"/>
    <property type="molecule type" value="Genomic_DNA"/>
</dbReference>
<feature type="domain" description="NACHT" evidence="4">
    <location>
        <begin position="47"/>
        <end position="199"/>
    </location>
</feature>
<dbReference type="Pfam" id="PF24883">
    <property type="entry name" value="NPHP3_N"/>
    <property type="match status" value="1"/>
</dbReference>
<feature type="region of interest" description="Disordered" evidence="3">
    <location>
        <begin position="980"/>
        <end position="1024"/>
    </location>
</feature>
<organism evidence="5 6">
    <name type="scientific">Gibberella intermedia</name>
    <name type="common">Bulb rot disease fungus</name>
    <name type="synonym">Fusarium proliferatum</name>
    <dbReference type="NCBI Taxonomy" id="948311"/>
    <lineage>
        <taxon>Eukaryota</taxon>
        <taxon>Fungi</taxon>
        <taxon>Dikarya</taxon>
        <taxon>Ascomycota</taxon>
        <taxon>Pezizomycotina</taxon>
        <taxon>Sordariomycetes</taxon>
        <taxon>Hypocreomycetidae</taxon>
        <taxon>Hypocreales</taxon>
        <taxon>Nectriaceae</taxon>
        <taxon>Fusarium</taxon>
        <taxon>Fusarium fujikuroi species complex</taxon>
    </lineage>
</organism>
<dbReference type="Gene3D" id="2.130.10.10">
    <property type="entry name" value="YVTN repeat-like/Quinoprotein amine dehydrogenase"/>
    <property type="match status" value="1"/>
</dbReference>
<dbReference type="InterPro" id="IPR036322">
    <property type="entry name" value="WD40_repeat_dom_sf"/>
</dbReference>
<name>A0A420SFU3_GIBIN</name>
<evidence type="ECO:0000256" key="1">
    <source>
        <dbReference type="ARBA" id="ARBA00022737"/>
    </source>
</evidence>
<dbReference type="SUPFAM" id="SSF52540">
    <property type="entry name" value="P-loop containing nucleoside triphosphate hydrolases"/>
    <property type="match status" value="1"/>
</dbReference>
<dbReference type="Gene3D" id="3.40.50.300">
    <property type="entry name" value="P-loop containing nucleotide triphosphate hydrolases"/>
    <property type="match status" value="1"/>
</dbReference>
<evidence type="ECO:0000313" key="5">
    <source>
        <dbReference type="EMBL" id="RKL28152.1"/>
    </source>
</evidence>
<comment type="caution">
    <text evidence="5">The sequence shown here is derived from an EMBL/GenBank/DDBJ whole genome shotgun (WGS) entry which is preliminary data.</text>
</comment>
<keyword evidence="1" id="KW-0677">Repeat</keyword>
<proteinExistence type="predicted"/>
<gene>
    <name evidence="5" type="ORF">BFJ72_g12612</name>
</gene>
<feature type="repeat" description="WD" evidence="2">
    <location>
        <begin position="726"/>
        <end position="756"/>
    </location>
</feature>
<dbReference type="PANTHER" id="PTHR10039:SF14">
    <property type="entry name" value="NACHT DOMAIN-CONTAINING PROTEIN"/>
    <property type="match status" value="1"/>
</dbReference>
<dbReference type="PANTHER" id="PTHR10039">
    <property type="entry name" value="AMELOGENIN"/>
    <property type="match status" value="1"/>
</dbReference>
<dbReference type="Pfam" id="PF00400">
    <property type="entry name" value="WD40"/>
    <property type="match status" value="2"/>
</dbReference>
<dbReference type="PROSITE" id="PS50837">
    <property type="entry name" value="NACHT"/>
    <property type="match status" value="1"/>
</dbReference>
<dbReference type="InterPro" id="IPR007111">
    <property type="entry name" value="NACHT_NTPase"/>
</dbReference>
<evidence type="ECO:0000259" key="4">
    <source>
        <dbReference type="PROSITE" id="PS50837"/>
    </source>
</evidence>
<dbReference type="AlphaFoldDB" id="A0A420SFU3"/>